<sequence>MFKNFNMEDKRFALFAGKSTRESRYLKRAVLDIQPDLLELYSPEAIKTSLNSFTTNQSTRMFNSVYQLYLWHKGERLQAPDNCFADQIKSIFARGPYYGRPYTEKLTLAQYFIMIFHMLGNDMWNKIAQAYEKYHLLTYKGPWLKKSQFVIDSSQPLPVPQEIQNLIKDVYAIPLVIPDESEEEYESSEYSNSSPPLNINCELADTSATSLDFQANILPFSSPPRPANFQANLNQQQIFSPISIPPLPMNINIPTPNFASMHPSALNTPHSEYFPNGGNSGGNMTPMYGAYNNISLGTFGTIAGASNQTRRDISQKPQIMDTSAAYDGSNLPMQQMPVFSSPVLSQQMANPGIPSTGALPGITTSLVSAPALGAQLNMLGLSQATLQDLENISAALEKFSRKP</sequence>
<dbReference type="Proteomes" id="UP001139887">
    <property type="component" value="Unassembled WGS sequence"/>
</dbReference>
<dbReference type="EMBL" id="JANBUW010000294">
    <property type="protein sequence ID" value="KAJ2847567.1"/>
    <property type="molecule type" value="Genomic_DNA"/>
</dbReference>
<evidence type="ECO:0000313" key="1">
    <source>
        <dbReference type="EMBL" id="KAJ2847567.1"/>
    </source>
</evidence>
<reference evidence="1" key="1">
    <citation type="submission" date="2022-07" db="EMBL/GenBank/DDBJ databases">
        <title>Phylogenomic reconstructions and comparative analyses of Kickxellomycotina fungi.</title>
        <authorList>
            <person name="Reynolds N.K."/>
            <person name="Stajich J.E."/>
            <person name="Barry K."/>
            <person name="Grigoriev I.V."/>
            <person name="Crous P."/>
            <person name="Smith M.E."/>
        </authorList>
    </citation>
    <scope>NUCLEOTIDE SEQUENCE</scope>
    <source>
        <strain evidence="1">NRRL 1566</strain>
    </source>
</reference>
<dbReference type="OrthoDB" id="5521268at2759"/>
<accession>A0A9W8I5S9</accession>
<organism evidence="1 2">
    <name type="scientific">Coemansia brasiliensis</name>
    <dbReference type="NCBI Taxonomy" id="2650707"/>
    <lineage>
        <taxon>Eukaryota</taxon>
        <taxon>Fungi</taxon>
        <taxon>Fungi incertae sedis</taxon>
        <taxon>Zoopagomycota</taxon>
        <taxon>Kickxellomycotina</taxon>
        <taxon>Kickxellomycetes</taxon>
        <taxon>Kickxellales</taxon>
        <taxon>Kickxellaceae</taxon>
        <taxon>Coemansia</taxon>
    </lineage>
</organism>
<dbReference type="AlphaFoldDB" id="A0A9W8I5S9"/>
<proteinExistence type="predicted"/>
<name>A0A9W8I5S9_9FUNG</name>
<gene>
    <name evidence="1" type="ORF">IWW36_003792</name>
</gene>
<evidence type="ECO:0000313" key="2">
    <source>
        <dbReference type="Proteomes" id="UP001139887"/>
    </source>
</evidence>
<comment type="caution">
    <text evidence="1">The sequence shown here is derived from an EMBL/GenBank/DDBJ whole genome shotgun (WGS) entry which is preliminary data.</text>
</comment>
<protein>
    <submittedName>
        <fullName evidence="1">Uncharacterized protein</fullName>
    </submittedName>
</protein>
<keyword evidence="2" id="KW-1185">Reference proteome</keyword>